<accession>A0A316VXH7</accession>
<sequence length="116" mass="12830">MGASSVQARRSHPLVTIAAVICAPRNFGCRCLLGASHHATGRRQAFLPRVWESRVKASQSHLMSHESSIAILPALCGARHTHLVFRKVLFRNKLLRIGTAELLLTPHSFALHNHRA</sequence>
<proteinExistence type="predicted"/>
<dbReference type="AlphaFoldDB" id="A0A316VXH7"/>
<name>A0A316VXH7_9BASI</name>
<organism evidence="1 2">
    <name type="scientific">Ceraceosorus guamensis</name>
    <dbReference type="NCBI Taxonomy" id="1522189"/>
    <lineage>
        <taxon>Eukaryota</taxon>
        <taxon>Fungi</taxon>
        <taxon>Dikarya</taxon>
        <taxon>Basidiomycota</taxon>
        <taxon>Ustilaginomycotina</taxon>
        <taxon>Exobasidiomycetes</taxon>
        <taxon>Ceraceosorales</taxon>
        <taxon>Ceraceosoraceae</taxon>
        <taxon>Ceraceosorus</taxon>
    </lineage>
</organism>
<dbReference type="Proteomes" id="UP000245783">
    <property type="component" value="Unassembled WGS sequence"/>
</dbReference>
<dbReference type="GeneID" id="37032199"/>
<keyword evidence="2" id="KW-1185">Reference proteome</keyword>
<dbReference type="EMBL" id="KZ819381">
    <property type="protein sequence ID" value="PWN42326.1"/>
    <property type="molecule type" value="Genomic_DNA"/>
</dbReference>
<evidence type="ECO:0000313" key="2">
    <source>
        <dbReference type="Proteomes" id="UP000245783"/>
    </source>
</evidence>
<reference evidence="1 2" key="1">
    <citation type="journal article" date="2018" name="Mol. Biol. Evol.">
        <title>Broad Genomic Sampling Reveals a Smut Pathogenic Ancestry of the Fungal Clade Ustilaginomycotina.</title>
        <authorList>
            <person name="Kijpornyongpan T."/>
            <person name="Mondo S.J."/>
            <person name="Barry K."/>
            <person name="Sandor L."/>
            <person name="Lee J."/>
            <person name="Lipzen A."/>
            <person name="Pangilinan J."/>
            <person name="LaButti K."/>
            <person name="Hainaut M."/>
            <person name="Henrissat B."/>
            <person name="Grigoriev I.V."/>
            <person name="Spatafora J.W."/>
            <person name="Aime M.C."/>
        </authorList>
    </citation>
    <scope>NUCLEOTIDE SEQUENCE [LARGE SCALE GENOMIC DNA]</scope>
    <source>
        <strain evidence="1 2">MCA 4658</strain>
    </source>
</reference>
<protein>
    <submittedName>
        <fullName evidence="1">Uncharacterized protein</fullName>
    </submittedName>
</protein>
<evidence type="ECO:0000313" key="1">
    <source>
        <dbReference type="EMBL" id="PWN42326.1"/>
    </source>
</evidence>
<dbReference type="InParanoid" id="A0A316VXH7"/>
<dbReference type="RefSeq" id="XP_025369486.1">
    <property type="nucleotide sequence ID" value="XM_025510329.1"/>
</dbReference>
<gene>
    <name evidence="1" type="ORF">IE81DRAFT_138475</name>
</gene>